<evidence type="ECO:0000313" key="3">
    <source>
        <dbReference type="Proteomes" id="UP000036410"/>
    </source>
</evidence>
<reference evidence="2 3" key="1">
    <citation type="submission" date="2015-01" db="EMBL/GenBank/DDBJ databases">
        <title>Genome sequence of bacillus megaterium Q3.</title>
        <authorList>
            <person name="Wang Y."/>
            <person name="Luo K."/>
            <person name="Bai L."/>
            <person name="Luo F."/>
        </authorList>
    </citation>
    <scope>NUCLEOTIDE SEQUENCE [LARGE SCALE GENOMIC DNA]</scope>
    <source>
        <strain evidence="2 3">Q3</strain>
    </source>
</reference>
<dbReference type="SUPFAM" id="SSF55729">
    <property type="entry name" value="Acyl-CoA N-acyltransferases (Nat)"/>
    <property type="match status" value="1"/>
</dbReference>
<dbReference type="InterPro" id="IPR000182">
    <property type="entry name" value="GNAT_dom"/>
</dbReference>
<sequence length="197" mass="22995">MKKELFDYLSSLCLKHFYCKLSQKTLMIGKEGDELRMLTIEKVPKSQAGVLQNLYSLYLHDLSAYTPSLDIREDGAFHFEELPLFWKVEGLSPYFIKVDDKLTGFFLLLEQPALQQEADYCINDFFILNKYRKQGIASETVKDIFSHRKGTYMIIELAGNKRAISFWKHIYESLHISFQEKKIELDGEPTLIQTFSV</sequence>
<gene>
    <name evidence="2" type="ORF">AS52_02911</name>
</gene>
<dbReference type="AlphaFoldDB" id="A0A806TI88"/>
<feature type="domain" description="N-acetyltransferase" evidence="1">
    <location>
        <begin position="81"/>
        <end position="168"/>
    </location>
</feature>
<dbReference type="Gene3D" id="3.40.630.30">
    <property type="match status" value="1"/>
</dbReference>
<accession>A0A806TI88</accession>
<evidence type="ECO:0000313" key="2">
    <source>
        <dbReference type="EMBL" id="AKP77872.1"/>
    </source>
</evidence>
<dbReference type="EMBL" id="CP010586">
    <property type="protein sequence ID" value="AKP77872.1"/>
    <property type="molecule type" value="Genomic_DNA"/>
</dbReference>
<proteinExistence type="predicted"/>
<dbReference type="InterPro" id="IPR016181">
    <property type="entry name" value="Acyl_CoA_acyltransferase"/>
</dbReference>
<evidence type="ECO:0000259" key="1">
    <source>
        <dbReference type="Pfam" id="PF00583"/>
    </source>
</evidence>
<dbReference type="Pfam" id="PF00583">
    <property type="entry name" value="Acetyltransf_1"/>
    <property type="match status" value="1"/>
</dbReference>
<dbReference type="CDD" id="cd04301">
    <property type="entry name" value="NAT_SF"/>
    <property type="match status" value="1"/>
</dbReference>
<name>A0A806TI88_PRIMG</name>
<dbReference type="GO" id="GO:0016747">
    <property type="term" value="F:acyltransferase activity, transferring groups other than amino-acyl groups"/>
    <property type="evidence" value="ECO:0007669"/>
    <property type="project" value="InterPro"/>
</dbReference>
<keyword evidence="2" id="KW-0808">Transferase</keyword>
<organism evidence="2 3">
    <name type="scientific">Priestia megaterium Q3</name>
    <dbReference type="NCBI Taxonomy" id="1452722"/>
    <lineage>
        <taxon>Bacteria</taxon>
        <taxon>Bacillati</taxon>
        <taxon>Bacillota</taxon>
        <taxon>Bacilli</taxon>
        <taxon>Bacillales</taxon>
        <taxon>Bacillaceae</taxon>
        <taxon>Priestia</taxon>
    </lineage>
</organism>
<dbReference type="Proteomes" id="UP000036410">
    <property type="component" value="Chromosome"/>
</dbReference>
<protein>
    <submittedName>
        <fullName evidence="2">Putative acetyltransferase</fullName>
    </submittedName>
</protein>